<dbReference type="PANTHER" id="PTHR34772:SF1">
    <property type="entry name" value="RNA-BINDING PROTEIN HFQ"/>
    <property type="match status" value="1"/>
</dbReference>
<reference evidence="5 6" key="1">
    <citation type="submission" date="2016-12" db="EMBL/GenBank/DDBJ databases">
        <title>The draft genome sequence of HSLHS2.</title>
        <authorList>
            <person name="Hu D."/>
            <person name="Wang L."/>
            <person name="Shao Z."/>
        </authorList>
    </citation>
    <scope>NUCLEOTIDE SEQUENCE [LARGE SCALE GENOMIC DNA]</scope>
    <source>
        <strain evidence="5">MCCC 1A06712</strain>
    </source>
</reference>
<dbReference type="EMBL" id="MSPP01000001">
    <property type="protein sequence ID" value="OUD10818.1"/>
    <property type="molecule type" value="Genomic_DNA"/>
</dbReference>
<evidence type="ECO:0000256" key="1">
    <source>
        <dbReference type="ARBA" id="ARBA00022884"/>
    </source>
</evidence>
<dbReference type="SUPFAM" id="SSF50182">
    <property type="entry name" value="Sm-like ribonucleoproteins"/>
    <property type="match status" value="1"/>
</dbReference>
<evidence type="ECO:0000256" key="3">
    <source>
        <dbReference type="HAMAP-Rule" id="MF_00436"/>
    </source>
</evidence>
<gene>
    <name evidence="3" type="primary">hfq</name>
    <name evidence="5" type="ORF">BVC71_04885</name>
</gene>
<dbReference type="NCBIfam" id="NF001602">
    <property type="entry name" value="PRK00395.1"/>
    <property type="match status" value="1"/>
</dbReference>
<dbReference type="GO" id="GO:0043487">
    <property type="term" value="P:regulation of RNA stability"/>
    <property type="evidence" value="ECO:0007669"/>
    <property type="project" value="TreeGrafter"/>
</dbReference>
<comment type="function">
    <text evidence="3">RNA chaperone that binds small regulatory RNA (sRNAs) and mRNAs to facilitate mRNA translational regulation in response to envelope stress, environmental stress and changes in metabolite concentrations. Also binds with high specificity to tRNAs.</text>
</comment>
<evidence type="ECO:0000259" key="4">
    <source>
        <dbReference type="PROSITE" id="PS52002"/>
    </source>
</evidence>
<dbReference type="Gene3D" id="2.30.30.100">
    <property type="match status" value="1"/>
</dbReference>
<dbReference type="HAMAP" id="MF_00436">
    <property type="entry name" value="Hfq"/>
    <property type="match status" value="1"/>
</dbReference>
<evidence type="ECO:0000313" key="5">
    <source>
        <dbReference type="EMBL" id="OUD10818.1"/>
    </source>
</evidence>
<dbReference type="GO" id="GO:0005829">
    <property type="term" value="C:cytosol"/>
    <property type="evidence" value="ECO:0007669"/>
    <property type="project" value="TreeGrafter"/>
</dbReference>
<dbReference type="PANTHER" id="PTHR34772">
    <property type="entry name" value="RNA-BINDING PROTEIN HFQ"/>
    <property type="match status" value="1"/>
</dbReference>
<dbReference type="InterPro" id="IPR047575">
    <property type="entry name" value="Sm"/>
</dbReference>
<comment type="similarity">
    <text evidence="3">Belongs to the Hfq family.</text>
</comment>
<keyword evidence="1 3" id="KW-0694">RNA-binding</keyword>
<dbReference type="Proteomes" id="UP000194664">
    <property type="component" value="Unassembled WGS sequence"/>
</dbReference>
<proteinExistence type="inferred from homology"/>
<name>A0A251X364_9RHOB</name>
<dbReference type="Pfam" id="PF17209">
    <property type="entry name" value="Hfq"/>
    <property type="match status" value="1"/>
</dbReference>
<dbReference type="InterPro" id="IPR005001">
    <property type="entry name" value="Hfq"/>
</dbReference>
<dbReference type="OrthoDB" id="9799751at2"/>
<feature type="domain" description="Sm" evidence="4">
    <location>
        <begin position="10"/>
        <end position="70"/>
    </location>
</feature>
<evidence type="ECO:0000256" key="2">
    <source>
        <dbReference type="ARBA" id="ARBA00023016"/>
    </source>
</evidence>
<protein>
    <recommendedName>
        <fullName evidence="3">RNA-binding protein Hfq</fullName>
    </recommendedName>
</protein>
<dbReference type="GO" id="GO:0045974">
    <property type="term" value="P:regulation of translation, ncRNA-mediated"/>
    <property type="evidence" value="ECO:0007669"/>
    <property type="project" value="TreeGrafter"/>
</dbReference>
<keyword evidence="6" id="KW-1185">Reference proteome</keyword>
<dbReference type="FunFam" id="2.30.30.100:FF:000001">
    <property type="entry name" value="RNA-binding protein Hfq"/>
    <property type="match status" value="1"/>
</dbReference>
<dbReference type="AlphaFoldDB" id="A0A251X364"/>
<dbReference type="CDD" id="cd01716">
    <property type="entry name" value="Hfq"/>
    <property type="match status" value="1"/>
</dbReference>
<dbReference type="RefSeq" id="WP_086450465.1">
    <property type="nucleotide sequence ID" value="NZ_MSPP01000001.1"/>
</dbReference>
<comment type="caution">
    <text evidence="5">The sequence shown here is derived from an EMBL/GenBank/DDBJ whole genome shotgun (WGS) entry which is preliminary data.</text>
</comment>
<dbReference type="PROSITE" id="PS52002">
    <property type="entry name" value="SM"/>
    <property type="match status" value="1"/>
</dbReference>
<dbReference type="NCBIfam" id="TIGR02383">
    <property type="entry name" value="Hfq"/>
    <property type="match status" value="1"/>
</dbReference>
<organism evidence="5 6">
    <name type="scientific">Marivivens niveibacter</name>
    <dbReference type="NCBI Taxonomy" id="1930667"/>
    <lineage>
        <taxon>Bacteria</taxon>
        <taxon>Pseudomonadati</taxon>
        <taxon>Pseudomonadota</taxon>
        <taxon>Alphaproteobacteria</taxon>
        <taxon>Rhodobacterales</taxon>
        <taxon>Paracoccaceae</taxon>
        <taxon>Marivivens group</taxon>
        <taxon>Marivivens</taxon>
    </lineage>
</organism>
<keyword evidence="2 3" id="KW-0346">Stress response</keyword>
<dbReference type="InterPro" id="IPR010920">
    <property type="entry name" value="LSM_dom_sf"/>
</dbReference>
<dbReference type="GO" id="GO:0006355">
    <property type="term" value="P:regulation of DNA-templated transcription"/>
    <property type="evidence" value="ECO:0007669"/>
    <property type="project" value="InterPro"/>
</dbReference>
<dbReference type="GO" id="GO:0003723">
    <property type="term" value="F:RNA binding"/>
    <property type="evidence" value="ECO:0007669"/>
    <property type="project" value="UniProtKB-UniRule"/>
</dbReference>
<comment type="subunit">
    <text evidence="3">Homohexamer.</text>
</comment>
<sequence>MAADKQNLQDAFLNHVRKAKVSVTIFLVNGVKLQGDITWFDSFCVLLRRDGKSQLVYKSAISTIMPAAPISLYDGEE</sequence>
<accession>A0A251X364</accession>
<evidence type="ECO:0000313" key="6">
    <source>
        <dbReference type="Proteomes" id="UP000194664"/>
    </source>
</evidence>